<sequence length="112" mass="12054">MTAVIGATFLLGCSTSPEERSPEPSSSSYTLIDQAYLRTLRKEITGVKDMNDAKLIRIGKDACTSAHNGNTFFQTVDVIEQAGLTESDASYLVGAAFVAYCPHEFDKPDAGE</sequence>
<evidence type="ECO:0000313" key="3">
    <source>
        <dbReference type="Proteomes" id="UP001202581"/>
    </source>
</evidence>
<gene>
    <name evidence="2" type="primary">176</name>
    <name evidence="2" type="ORF">SEA_TOMAS_176</name>
</gene>
<reference evidence="2" key="1">
    <citation type="submission" date="2021-12" db="EMBL/GenBank/DDBJ databases">
        <authorList>
            <person name="Khadka S."/>
            <person name="Uribe D.A."/>
            <person name="Klipsch I.N."/>
            <person name="Rene S.R."/>
            <person name="Jimenez M.L."/>
            <person name="Saini B.K."/>
            <person name="Zugasti M."/>
            <person name="Bullon R.M."/>
            <person name="Sharp C.D."/>
            <person name="Kapinga K.O."/>
            <person name="Warner C.P."/>
            <person name="Sarinana J."/>
            <person name="Jimenez A."/>
            <person name="Layton S.R."/>
            <person name="Nayek S."/>
            <person name="Hughes L.E."/>
            <person name="Garlena R.A."/>
            <person name="Russell D.A."/>
            <person name="Jacobs-Sera D."/>
            <person name="Hatfull G.F."/>
        </authorList>
    </citation>
    <scope>NUCLEOTIDE SEQUENCE</scope>
</reference>
<evidence type="ECO:0000259" key="1">
    <source>
        <dbReference type="Pfam" id="PF05305"/>
    </source>
</evidence>
<dbReference type="Pfam" id="PF05305">
    <property type="entry name" value="DUF732"/>
    <property type="match status" value="1"/>
</dbReference>
<dbReference type="GeneID" id="77926894"/>
<dbReference type="RefSeq" id="YP_010651269.1">
    <property type="nucleotide sequence ID" value="NC_070781.1"/>
</dbReference>
<name>A0AA49BT33_9CAUD</name>
<proteinExistence type="predicted"/>
<keyword evidence="3" id="KW-1185">Reference proteome</keyword>
<protein>
    <recommendedName>
        <fullName evidence="1">DUF732 domain-containing protein</fullName>
    </recommendedName>
</protein>
<accession>A0AA49BT33</accession>
<dbReference type="EMBL" id="OL829978">
    <property type="protein sequence ID" value="UMO76330.1"/>
    <property type="molecule type" value="Genomic_DNA"/>
</dbReference>
<feature type="domain" description="DUF732" evidence="1">
    <location>
        <begin position="33"/>
        <end position="102"/>
    </location>
</feature>
<dbReference type="KEGG" id="vg:77926894"/>
<evidence type="ECO:0000313" key="2">
    <source>
        <dbReference type="EMBL" id="UMO76330.1"/>
    </source>
</evidence>
<dbReference type="InterPro" id="IPR007969">
    <property type="entry name" value="DUF732"/>
</dbReference>
<dbReference type="Proteomes" id="UP001202581">
    <property type="component" value="Segment"/>
</dbReference>
<organism evidence="2 3">
    <name type="scientific">Streptomyces phage Tomas</name>
    <dbReference type="NCBI Taxonomy" id="2914443"/>
    <lineage>
        <taxon>Viruses</taxon>
        <taxon>Duplodnaviria</taxon>
        <taxon>Heunggongvirae</taxon>
        <taxon>Uroviricota</taxon>
        <taxon>Caudoviricetes</taxon>
        <taxon>Stanwilliamsviridae</taxon>
        <taxon>Boydwoodruffvirinae</taxon>
        <taxon>Tomasvirus</taxon>
        <taxon>Tomasvirus tomas</taxon>
    </lineage>
</organism>